<dbReference type="SUPFAM" id="SSF101353">
    <property type="entry name" value="Putative anticodon-binding domain of alanyl-tRNA synthetase (AlaRS)"/>
    <property type="match status" value="1"/>
</dbReference>
<dbReference type="SUPFAM" id="SSF55681">
    <property type="entry name" value="Class II aaRS and biotin synthetases"/>
    <property type="match status" value="1"/>
</dbReference>
<dbReference type="FunFam" id="3.30.930.10:FF:000004">
    <property type="entry name" value="Alanine--tRNA ligase"/>
    <property type="match status" value="1"/>
</dbReference>
<keyword evidence="6" id="KW-0436">Ligase</keyword>
<evidence type="ECO:0000313" key="16">
    <source>
        <dbReference type="EMBL" id="CAB5024437.1"/>
    </source>
</evidence>
<accession>A0A6J7R6S8</accession>
<dbReference type="PANTHER" id="PTHR11777:SF9">
    <property type="entry name" value="ALANINE--TRNA LIGASE, CYTOPLASMIC"/>
    <property type="match status" value="1"/>
</dbReference>
<dbReference type="InterPro" id="IPR023033">
    <property type="entry name" value="Ala_tRNA_ligase_euk/bac"/>
</dbReference>
<dbReference type="EMBL" id="CAFBPM010000010">
    <property type="protein sequence ID" value="CAB5024437.1"/>
    <property type="molecule type" value="Genomic_DNA"/>
</dbReference>
<dbReference type="Pfam" id="PF02272">
    <property type="entry name" value="DHHA1"/>
    <property type="match status" value="1"/>
</dbReference>
<evidence type="ECO:0000256" key="3">
    <source>
        <dbReference type="ARBA" id="ARBA00013168"/>
    </source>
</evidence>
<keyword evidence="8" id="KW-0547">Nucleotide-binding</keyword>
<dbReference type="InterPro" id="IPR012947">
    <property type="entry name" value="tRNA_SAD"/>
</dbReference>
<dbReference type="GO" id="GO:0046872">
    <property type="term" value="F:metal ion binding"/>
    <property type="evidence" value="ECO:0007669"/>
    <property type="project" value="UniProtKB-KW"/>
</dbReference>
<dbReference type="SMART" id="SM00863">
    <property type="entry name" value="tRNA_SAD"/>
    <property type="match status" value="1"/>
</dbReference>
<sequence length="853" mass="91963">MDAITLRRSFLEFFAERGHEIVPSASLIPHDPSVLFTIAGMVPFKPYFLGDEPAPWPTATSVQKCFRTVDIDIVGTTTRHCTFFEMLGNFSFGDYFKEGAIAMAWEFVTETLGIDPERLWVTVHDSDDEAEVIWRDAIGVDPSKIQRMGEDNFWRMGDTGPCGPCSEIYYDKGAAYGSDGGPAFGGEERFVEIWNLVFMEFNRGADGALGELPRKNIDTGAGLERLVPILNGTDSIFATDVFAGLLEAAQSATGKRYGSDEKDDIALRILADHGRAMTMLVADGVLPSNEGRGYVLRRIVRRSIMAARRTGASSLITPTLIEATVASLGEAYPRLVSDRDILTSVLLREEEGFDRTLKAGMSLLDEATDALRQDGSKMLSGDIAFRLHDTHGFPIELTEELVAERSISVARDEFDVLMSEQRARARAAARQPQVADEAAYRGLLEREGPSVFVGRSRSDYSTSSRIVGVLKGEDGVVEVVLDRTPFYAEGGGQMGDSGVIETATGSVVVSDTIAPLPGLHAHRGIMTGEIEAGQDAIASIDGTRRDALRRNHTATHLLHKALREVFGDHVRQQGSLVAPDRLRFDFSHHGAPSDDEIDAVTRMVNAEILSDEAVETSETSRNEAEEMGAIAFFGDKYGETVRVVRAGPHSLEFCGGTHVDALGAIGSFQIISEGSIGSNTRRIEAVTGPESTERSMLHASTLASMSSLLKSEPEQISEALERMVERTKQIERERDALRSQALQGDVEKLLEGVSGTSLVVEVKNRSGDELREMAGLLLSRGSLETVAVASAAEGKVAIAVASSANRDARSIVKEIGPLIGGGGGGSPTLALAGGKDPSGLAAALKRVEELLKS</sequence>
<protein>
    <recommendedName>
        <fullName evidence="4">Alanine--tRNA ligase</fullName>
        <ecNumber evidence="3">6.1.1.7</ecNumber>
    </recommendedName>
</protein>
<dbReference type="Gene3D" id="3.30.54.20">
    <property type="match status" value="1"/>
</dbReference>
<name>A0A6J7R6S8_9ZZZZ</name>
<evidence type="ECO:0000256" key="2">
    <source>
        <dbReference type="ARBA" id="ARBA00008226"/>
    </source>
</evidence>
<keyword evidence="11" id="KW-0694">RNA-binding</keyword>
<dbReference type="Pfam" id="PF01411">
    <property type="entry name" value="tRNA-synt_2c"/>
    <property type="match status" value="1"/>
</dbReference>
<dbReference type="FunFam" id="3.10.310.40:FF:000001">
    <property type="entry name" value="Alanine--tRNA ligase"/>
    <property type="match status" value="1"/>
</dbReference>
<reference evidence="16" key="1">
    <citation type="submission" date="2020-05" db="EMBL/GenBank/DDBJ databases">
        <authorList>
            <person name="Chiriac C."/>
            <person name="Salcher M."/>
            <person name="Ghai R."/>
            <person name="Kavagutti S V."/>
        </authorList>
    </citation>
    <scope>NUCLEOTIDE SEQUENCE</scope>
</reference>
<dbReference type="Gene3D" id="3.10.310.40">
    <property type="match status" value="1"/>
</dbReference>
<keyword evidence="7" id="KW-0479">Metal-binding</keyword>
<keyword evidence="9" id="KW-0862">Zinc</keyword>
<dbReference type="AlphaFoldDB" id="A0A6J7R6S8"/>
<dbReference type="GO" id="GO:0005829">
    <property type="term" value="C:cytosol"/>
    <property type="evidence" value="ECO:0007669"/>
    <property type="project" value="TreeGrafter"/>
</dbReference>
<evidence type="ECO:0000256" key="12">
    <source>
        <dbReference type="ARBA" id="ARBA00022917"/>
    </source>
</evidence>
<dbReference type="NCBIfam" id="TIGR00344">
    <property type="entry name" value="alaS"/>
    <property type="match status" value="1"/>
</dbReference>
<evidence type="ECO:0000256" key="8">
    <source>
        <dbReference type="ARBA" id="ARBA00022741"/>
    </source>
</evidence>
<evidence type="ECO:0000256" key="9">
    <source>
        <dbReference type="ARBA" id="ARBA00022833"/>
    </source>
</evidence>
<dbReference type="Gene3D" id="3.30.980.10">
    <property type="entry name" value="Threonyl-trna Synthetase, Chain A, domain 2"/>
    <property type="match status" value="1"/>
</dbReference>
<dbReference type="InterPro" id="IPR018163">
    <property type="entry name" value="Thr/Ala-tRNA-synth_IIc_edit"/>
</dbReference>
<keyword evidence="13" id="KW-0030">Aminoacyl-tRNA synthetase</keyword>
<keyword evidence="12" id="KW-0648">Protein biosynthesis</keyword>
<dbReference type="SUPFAM" id="SSF50447">
    <property type="entry name" value="Translation proteins"/>
    <property type="match status" value="1"/>
</dbReference>
<comment type="cofactor">
    <cofactor evidence="1">
        <name>Zn(2+)</name>
        <dbReference type="ChEBI" id="CHEBI:29105"/>
    </cofactor>
</comment>
<proteinExistence type="inferred from homology"/>
<dbReference type="GO" id="GO:0000049">
    <property type="term" value="F:tRNA binding"/>
    <property type="evidence" value="ECO:0007669"/>
    <property type="project" value="UniProtKB-KW"/>
</dbReference>
<dbReference type="InterPro" id="IPR050058">
    <property type="entry name" value="Ala-tRNA_ligase"/>
</dbReference>
<gene>
    <name evidence="15" type="ORF">UFOPK3427_00035</name>
    <name evidence="16" type="ORF">UFOPK4112_01116</name>
</gene>
<dbReference type="InterPro" id="IPR018162">
    <property type="entry name" value="Ala-tRNA-ligase_IIc_anticod-bd"/>
</dbReference>
<dbReference type="CDD" id="cd00673">
    <property type="entry name" value="AlaRS_core"/>
    <property type="match status" value="1"/>
</dbReference>
<organism evidence="16">
    <name type="scientific">freshwater metagenome</name>
    <dbReference type="NCBI Taxonomy" id="449393"/>
    <lineage>
        <taxon>unclassified sequences</taxon>
        <taxon>metagenomes</taxon>
        <taxon>ecological metagenomes</taxon>
    </lineage>
</organism>
<dbReference type="InterPro" id="IPR002318">
    <property type="entry name" value="Ala-tRNA-lgiase_IIc"/>
</dbReference>
<dbReference type="Gene3D" id="2.40.30.130">
    <property type="match status" value="1"/>
</dbReference>
<evidence type="ECO:0000256" key="4">
    <source>
        <dbReference type="ARBA" id="ARBA00017959"/>
    </source>
</evidence>
<dbReference type="InterPro" id="IPR009000">
    <property type="entry name" value="Transl_B-barrel_sf"/>
</dbReference>
<dbReference type="EC" id="6.1.1.7" evidence="3"/>
<dbReference type="FunFam" id="3.30.980.10:FF:000004">
    <property type="entry name" value="Alanine--tRNA ligase, cytoplasmic"/>
    <property type="match status" value="1"/>
</dbReference>
<evidence type="ECO:0000313" key="15">
    <source>
        <dbReference type="EMBL" id="CAB4858493.1"/>
    </source>
</evidence>
<evidence type="ECO:0000256" key="11">
    <source>
        <dbReference type="ARBA" id="ARBA00022884"/>
    </source>
</evidence>
<dbReference type="InterPro" id="IPR018164">
    <property type="entry name" value="Ala-tRNA-synth_IIc_N"/>
</dbReference>
<keyword evidence="10" id="KW-0067">ATP-binding</keyword>
<dbReference type="Pfam" id="PF07973">
    <property type="entry name" value="tRNA_SAD"/>
    <property type="match status" value="1"/>
</dbReference>
<evidence type="ECO:0000256" key="13">
    <source>
        <dbReference type="ARBA" id="ARBA00023146"/>
    </source>
</evidence>
<dbReference type="InterPro" id="IPR045864">
    <property type="entry name" value="aa-tRNA-synth_II/BPL/LPL"/>
</dbReference>
<feature type="domain" description="Alanyl-transfer RNA synthetases family profile" evidence="14">
    <location>
        <begin position="1"/>
        <end position="697"/>
    </location>
</feature>
<evidence type="ECO:0000256" key="5">
    <source>
        <dbReference type="ARBA" id="ARBA00022555"/>
    </source>
</evidence>
<dbReference type="Gene3D" id="3.30.930.10">
    <property type="entry name" value="Bira Bifunctional Protein, Domain 2"/>
    <property type="match status" value="1"/>
</dbReference>
<dbReference type="GO" id="GO:0002161">
    <property type="term" value="F:aminoacyl-tRNA deacylase activity"/>
    <property type="evidence" value="ECO:0007669"/>
    <property type="project" value="TreeGrafter"/>
</dbReference>
<evidence type="ECO:0000256" key="6">
    <source>
        <dbReference type="ARBA" id="ARBA00022598"/>
    </source>
</evidence>
<dbReference type="InterPro" id="IPR003156">
    <property type="entry name" value="DHHA1_dom"/>
</dbReference>
<dbReference type="PRINTS" id="PR00980">
    <property type="entry name" value="TRNASYNTHALA"/>
</dbReference>
<dbReference type="PANTHER" id="PTHR11777">
    <property type="entry name" value="ALANYL-TRNA SYNTHETASE"/>
    <property type="match status" value="1"/>
</dbReference>
<comment type="similarity">
    <text evidence="2">Belongs to the class-II aminoacyl-tRNA synthetase family.</text>
</comment>
<evidence type="ECO:0000259" key="14">
    <source>
        <dbReference type="PROSITE" id="PS50860"/>
    </source>
</evidence>
<dbReference type="EMBL" id="CAFBLT010000001">
    <property type="protein sequence ID" value="CAB4858493.1"/>
    <property type="molecule type" value="Genomic_DNA"/>
</dbReference>
<dbReference type="SUPFAM" id="SSF55186">
    <property type="entry name" value="ThrRS/AlaRS common domain"/>
    <property type="match status" value="1"/>
</dbReference>
<keyword evidence="5" id="KW-0820">tRNA-binding</keyword>
<evidence type="ECO:0000256" key="1">
    <source>
        <dbReference type="ARBA" id="ARBA00001947"/>
    </source>
</evidence>
<evidence type="ECO:0000256" key="7">
    <source>
        <dbReference type="ARBA" id="ARBA00022723"/>
    </source>
</evidence>
<dbReference type="InterPro" id="IPR018165">
    <property type="entry name" value="Ala-tRNA-synth_IIc_core"/>
</dbReference>
<evidence type="ECO:0000256" key="10">
    <source>
        <dbReference type="ARBA" id="ARBA00022840"/>
    </source>
</evidence>
<dbReference type="GO" id="GO:0005524">
    <property type="term" value="F:ATP binding"/>
    <property type="evidence" value="ECO:0007669"/>
    <property type="project" value="UniProtKB-KW"/>
</dbReference>
<dbReference type="PROSITE" id="PS50860">
    <property type="entry name" value="AA_TRNA_LIGASE_II_ALA"/>
    <property type="match status" value="1"/>
</dbReference>
<dbReference type="GO" id="GO:0004813">
    <property type="term" value="F:alanine-tRNA ligase activity"/>
    <property type="evidence" value="ECO:0007669"/>
    <property type="project" value="UniProtKB-EC"/>
</dbReference>
<dbReference type="HAMAP" id="MF_00036_B">
    <property type="entry name" value="Ala_tRNA_synth_B"/>
    <property type="match status" value="1"/>
</dbReference>
<dbReference type="GO" id="GO:0006419">
    <property type="term" value="P:alanyl-tRNA aminoacylation"/>
    <property type="evidence" value="ECO:0007669"/>
    <property type="project" value="InterPro"/>
</dbReference>